<dbReference type="NCBIfam" id="TIGR02734">
    <property type="entry name" value="crtI_fam"/>
    <property type="match status" value="1"/>
</dbReference>
<keyword evidence="4 5" id="KW-0560">Oxidoreductase</keyword>
<evidence type="ECO:0000313" key="8">
    <source>
        <dbReference type="Proteomes" id="UP001501126"/>
    </source>
</evidence>
<name>A0ABN1MKQ6_9FLAO</name>
<evidence type="ECO:0000256" key="5">
    <source>
        <dbReference type="RuleBase" id="RU362075"/>
    </source>
</evidence>
<dbReference type="PANTHER" id="PTHR43734">
    <property type="entry name" value="PHYTOENE DESATURASE"/>
    <property type="match status" value="1"/>
</dbReference>
<dbReference type="InterPro" id="IPR036188">
    <property type="entry name" value="FAD/NAD-bd_sf"/>
</dbReference>
<dbReference type="Proteomes" id="UP001501126">
    <property type="component" value="Unassembled WGS sequence"/>
</dbReference>
<evidence type="ECO:0000256" key="3">
    <source>
        <dbReference type="ARBA" id="ARBA00022746"/>
    </source>
</evidence>
<protein>
    <submittedName>
        <fullName evidence="7">Phytoene desaturase family protein</fullName>
    </submittedName>
</protein>
<evidence type="ECO:0000259" key="6">
    <source>
        <dbReference type="Pfam" id="PF01593"/>
    </source>
</evidence>
<feature type="domain" description="Amine oxidase" evidence="6">
    <location>
        <begin position="11"/>
        <end position="479"/>
    </location>
</feature>
<dbReference type="EMBL" id="BAAAFH010000003">
    <property type="protein sequence ID" value="GAA0873801.1"/>
    <property type="molecule type" value="Genomic_DNA"/>
</dbReference>
<keyword evidence="8" id="KW-1185">Reference proteome</keyword>
<dbReference type="Gene3D" id="3.50.50.60">
    <property type="entry name" value="FAD/NAD(P)-binding domain"/>
    <property type="match status" value="2"/>
</dbReference>
<dbReference type="SUPFAM" id="SSF51905">
    <property type="entry name" value="FAD/NAD(P)-binding domain"/>
    <property type="match status" value="1"/>
</dbReference>
<dbReference type="NCBIfam" id="NF042421">
    <property type="entry name" value="hydcarot_desat_CrtD"/>
    <property type="match status" value="1"/>
</dbReference>
<dbReference type="InterPro" id="IPR002937">
    <property type="entry name" value="Amino_oxidase"/>
</dbReference>
<proteinExistence type="inferred from homology"/>
<dbReference type="PANTHER" id="PTHR43734:SF7">
    <property type="entry name" value="4,4'-DIAPONEUROSPORENE OXYGENASE"/>
    <property type="match status" value="1"/>
</dbReference>
<evidence type="ECO:0000313" key="7">
    <source>
        <dbReference type="EMBL" id="GAA0873801.1"/>
    </source>
</evidence>
<dbReference type="RefSeq" id="WP_343784195.1">
    <property type="nucleotide sequence ID" value="NZ_BAAAFH010000003.1"/>
</dbReference>
<keyword evidence="3 5" id="KW-0125">Carotenoid biosynthesis</keyword>
<evidence type="ECO:0000256" key="1">
    <source>
        <dbReference type="ARBA" id="ARBA00004829"/>
    </source>
</evidence>
<evidence type="ECO:0000256" key="2">
    <source>
        <dbReference type="ARBA" id="ARBA00006046"/>
    </source>
</evidence>
<evidence type="ECO:0000256" key="4">
    <source>
        <dbReference type="ARBA" id="ARBA00023002"/>
    </source>
</evidence>
<dbReference type="InterPro" id="IPR014105">
    <property type="entry name" value="Carotenoid/retinoid_OxRdtase"/>
</dbReference>
<reference evidence="7 8" key="1">
    <citation type="journal article" date="2019" name="Int. J. Syst. Evol. Microbiol.">
        <title>The Global Catalogue of Microorganisms (GCM) 10K type strain sequencing project: providing services to taxonomists for standard genome sequencing and annotation.</title>
        <authorList>
            <consortium name="The Broad Institute Genomics Platform"/>
            <consortium name="The Broad Institute Genome Sequencing Center for Infectious Disease"/>
            <person name="Wu L."/>
            <person name="Ma J."/>
        </authorList>
    </citation>
    <scope>NUCLEOTIDE SEQUENCE [LARGE SCALE GENOMIC DNA]</scope>
    <source>
        <strain evidence="7 8">JCM 16083</strain>
    </source>
</reference>
<sequence>MKKCAVIGSGIAGLASAIRTAKQGFAVTVYERNDHPGGKISQYIKDGFRFDLGPSVFTLPELIDELFTLWGKDPRDYFSYTRLDPAFHYFFEDGTCIVAHADTDEFAREIEEKTIDNAQQVKTYLKDVARIYDITNEVFIEQSLHIATNFLKRKVVSGVLRFRHIHAFHSMDAGNRRFFMDPRNVQLFNYYATYVGSNPLVAPATLNVIQHLEINLGTFMCNQGMYGIVEALYQLAQDVGIKFVFNSVVTKILVENNRATGIEINKSAFSFDIVISNMDIHNTYDRLIPEIKPPRLSLNQPRSNSVIVLNWAMDKTFRELGVHNIFFSQDEEKEYNTIFNSAEVCDDPTVYVYISSKIAEKDAPEGCENWFLLVTVSYDKGQDWETLVQQTGENIKTKLSRMLKTDVSRHILFENQLSPRDIESRYLAYKGAVFGNSSNGKFAAFLRHPNFKRSVKNLYFSGGTVHPGAGIPMCLNSAKIVENLIERHH</sequence>
<dbReference type="Pfam" id="PF01593">
    <property type="entry name" value="Amino_oxidase"/>
    <property type="match status" value="1"/>
</dbReference>
<dbReference type="InterPro" id="IPR054840">
    <property type="entry name" value="hydcarot_desat_CrtD"/>
</dbReference>
<comment type="similarity">
    <text evidence="2 5">Belongs to the carotenoid/retinoid oxidoreductase family.</text>
</comment>
<accession>A0ABN1MKQ6</accession>
<dbReference type="PRINTS" id="PR00419">
    <property type="entry name" value="ADXRDTASE"/>
</dbReference>
<comment type="pathway">
    <text evidence="1 5">Carotenoid biosynthesis.</text>
</comment>
<organism evidence="7 8">
    <name type="scientific">Wandonia haliotis</name>
    <dbReference type="NCBI Taxonomy" id="574963"/>
    <lineage>
        <taxon>Bacteria</taxon>
        <taxon>Pseudomonadati</taxon>
        <taxon>Bacteroidota</taxon>
        <taxon>Flavobacteriia</taxon>
        <taxon>Flavobacteriales</taxon>
        <taxon>Crocinitomicaceae</taxon>
        <taxon>Wandonia</taxon>
    </lineage>
</organism>
<comment type="caution">
    <text evidence="7">The sequence shown here is derived from an EMBL/GenBank/DDBJ whole genome shotgun (WGS) entry which is preliminary data.</text>
</comment>
<gene>
    <name evidence="7" type="primary">crtI_1</name>
    <name evidence="7" type="ORF">GCM10009118_02090</name>
</gene>